<gene>
    <name evidence="3" type="ORF">KGM_209249</name>
</gene>
<feature type="region of interest" description="Disordered" evidence="1">
    <location>
        <begin position="22"/>
        <end position="204"/>
    </location>
</feature>
<dbReference type="KEGG" id="dpl:KGM_209249"/>
<organism evidence="3 4">
    <name type="scientific">Danaus plexippus plexippus</name>
    <dbReference type="NCBI Taxonomy" id="278856"/>
    <lineage>
        <taxon>Eukaryota</taxon>
        <taxon>Metazoa</taxon>
        <taxon>Ecdysozoa</taxon>
        <taxon>Arthropoda</taxon>
        <taxon>Hexapoda</taxon>
        <taxon>Insecta</taxon>
        <taxon>Pterygota</taxon>
        <taxon>Neoptera</taxon>
        <taxon>Endopterygota</taxon>
        <taxon>Lepidoptera</taxon>
        <taxon>Glossata</taxon>
        <taxon>Ditrysia</taxon>
        <taxon>Papilionoidea</taxon>
        <taxon>Nymphalidae</taxon>
        <taxon>Danainae</taxon>
        <taxon>Danaini</taxon>
        <taxon>Danaina</taxon>
        <taxon>Danaus</taxon>
        <taxon>Danaus</taxon>
    </lineage>
</organism>
<feature type="compositionally biased region" description="Low complexity" evidence="1">
    <location>
        <begin position="105"/>
        <end position="114"/>
    </location>
</feature>
<feature type="compositionally biased region" description="Acidic residues" evidence="1">
    <location>
        <begin position="47"/>
        <end position="56"/>
    </location>
</feature>
<feature type="region of interest" description="Disordered" evidence="1">
    <location>
        <begin position="312"/>
        <end position="353"/>
    </location>
</feature>
<dbReference type="Proteomes" id="UP000007151">
    <property type="component" value="Unassembled WGS sequence"/>
</dbReference>
<dbReference type="AlphaFoldDB" id="A0A212FP94"/>
<dbReference type="FunCoup" id="A0A212FP94">
    <property type="interactions" value="1"/>
</dbReference>
<feature type="signal peptide" evidence="2">
    <location>
        <begin position="1"/>
        <end position="19"/>
    </location>
</feature>
<sequence>MRLSLLLAAVCCLVLSAYASPITRPDDEQKEVGRQSAAPPAAQPAATDDDDDDDDDAMRSRRPIIRFFDDILGGGEDDDDDDESTGVQSVVASADTSPAAPAPAAPVEEAAAVSEEAEVSEAGEAAVEGDEQEGAQKEPASAEVEAPVAASSETVANADADDDEEEEEDIADAFDGEEDDDDDEEDDEDEDEDDDISEVLSRKSSKQARVDSAYKACRPLTFSSETGSLIPPDFFYNLDTFFDLVLYYSENDLDGQFNHRKTIESALEEEPPKKPAPVPAIYIVKYNRFVDSILEKMNDILKRSYDPVNVKLQPIDANKKTTKPKKNKTKTNKRTSNKKKNSGRGGITNKMAENVTNQIEQKNEIENAVTKDEIIANENIEQMAIESRASKNPNSKAKATTAKPKPNKTTKPKAKPKPPPKTTTKKPAIKNKVKTSEKSKPRAKGTLYGLSTLRRSGDVAVSIMSNHTTIKSNFAVGPLILRVEKEVGRKKEIKSATATTAEMLGKLTLRVNNQGVATLHSIKVLQPKQVRVESNHERTRELVWQRSARIAHVVSEKLRSASKPMFLHQSVVRQ</sequence>
<keyword evidence="4" id="KW-1185">Reference proteome</keyword>
<dbReference type="InParanoid" id="A0A212FP94"/>
<feature type="compositionally biased region" description="Basic and acidic residues" evidence="1">
    <location>
        <begin position="24"/>
        <end position="33"/>
    </location>
</feature>
<reference evidence="3 4" key="1">
    <citation type="journal article" date="2011" name="Cell">
        <title>The monarch butterfly genome yields insights into long-distance migration.</title>
        <authorList>
            <person name="Zhan S."/>
            <person name="Merlin C."/>
            <person name="Boore J.L."/>
            <person name="Reppert S.M."/>
        </authorList>
    </citation>
    <scope>NUCLEOTIDE SEQUENCE [LARGE SCALE GENOMIC DNA]</scope>
    <source>
        <strain evidence="3">F-2</strain>
    </source>
</reference>
<name>A0A212FP94_DANPL</name>
<feature type="compositionally biased region" description="Low complexity" evidence="1">
    <location>
        <begin position="89"/>
        <end position="99"/>
    </location>
</feature>
<keyword evidence="2" id="KW-0732">Signal</keyword>
<accession>A0A212FP94</accession>
<feature type="compositionally biased region" description="Acidic residues" evidence="1">
    <location>
        <begin position="115"/>
        <end position="133"/>
    </location>
</feature>
<protein>
    <submittedName>
        <fullName evidence="3">Replicase polyprotein 1a</fullName>
    </submittedName>
</protein>
<evidence type="ECO:0000256" key="1">
    <source>
        <dbReference type="SAM" id="MobiDB-lite"/>
    </source>
</evidence>
<evidence type="ECO:0000313" key="4">
    <source>
        <dbReference type="Proteomes" id="UP000007151"/>
    </source>
</evidence>
<feature type="compositionally biased region" description="Acidic residues" evidence="1">
    <location>
        <begin position="159"/>
        <end position="197"/>
    </location>
</feature>
<feature type="compositionally biased region" description="Low complexity" evidence="1">
    <location>
        <begin position="37"/>
        <end position="46"/>
    </location>
</feature>
<feature type="compositionally biased region" description="Acidic residues" evidence="1">
    <location>
        <begin position="75"/>
        <end position="84"/>
    </location>
</feature>
<feature type="compositionally biased region" description="Basic residues" evidence="1">
    <location>
        <begin position="320"/>
        <end position="342"/>
    </location>
</feature>
<feature type="compositionally biased region" description="Low complexity" evidence="1">
    <location>
        <begin position="138"/>
        <end position="158"/>
    </location>
</feature>
<feature type="region of interest" description="Disordered" evidence="1">
    <location>
        <begin position="386"/>
        <end position="444"/>
    </location>
</feature>
<evidence type="ECO:0000313" key="3">
    <source>
        <dbReference type="EMBL" id="OWR55547.1"/>
    </source>
</evidence>
<proteinExistence type="predicted"/>
<dbReference type="EMBL" id="AGBW02003464">
    <property type="protein sequence ID" value="OWR55547.1"/>
    <property type="molecule type" value="Genomic_DNA"/>
</dbReference>
<feature type="compositionally biased region" description="Low complexity" evidence="1">
    <location>
        <begin position="391"/>
        <end position="404"/>
    </location>
</feature>
<evidence type="ECO:0000256" key="2">
    <source>
        <dbReference type="SAM" id="SignalP"/>
    </source>
</evidence>
<dbReference type="STRING" id="278856.A0A212FP94"/>
<feature type="compositionally biased region" description="Basic residues" evidence="1">
    <location>
        <begin position="405"/>
        <end position="433"/>
    </location>
</feature>
<feature type="chain" id="PRO_5012916777" evidence="2">
    <location>
        <begin position="20"/>
        <end position="574"/>
    </location>
</feature>
<comment type="caution">
    <text evidence="3">The sequence shown here is derived from an EMBL/GenBank/DDBJ whole genome shotgun (WGS) entry which is preliminary data.</text>
</comment>